<sequence>MFIFDVMKTEIGIAMSSEHNEYSTEKQWSTGTPVPDWSPARTGCSSPDPSNLTKQSFNDKLWRMEFFQPKRKKRKNEKLTKKA</sequence>
<evidence type="ECO:0000256" key="1">
    <source>
        <dbReference type="SAM" id="MobiDB-lite"/>
    </source>
</evidence>
<dbReference type="WBParaSite" id="nRc.2.0.1.t02138-RA">
    <property type="protein sequence ID" value="nRc.2.0.1.t02138-RA"/>
    <property type="gene ID" value="nRc.2.0.1.g02138"/>
</dbReference>
<dbReference type="Proteomes" id="UP000887565">
    <property type="component" value="Unplaced"/>
</dbReference>
<accession>A0A915HJH8</accession>
<evidence type="ECO:0000313" key="2">
    <source>
        <dbReference type="Proteomes" id="UP000887565"/>
    </source>
</evidence>
<feature type="compositionally biased region" description="Polar residues" evidence="1">
    <location>
        <begin position="43"/>
        <end position="54"/>
    </location>
</feature>
<organism evidence="2 3">
    <name type="scientific">Romanomermis culicivorax</name>
    <name type="common">Nematode worm</name>
    <dbReference type="NCBI Taxonomy" id="13658"/>
    <lineage>
        <taxon>Eukaryota</taxon>
        <taxon>Metazoa</taxon>
        <taxon>Ecdysozoa</taxon>
        <taxon>Nematoda</taxon>
        <taxon>Enoplea</taxon>
        <taxon>Dorylaimia</taxon>
        <taxon>Mermithida</taxon>
        <taxon>Mermithoidea</taxon>
        <taxon>Mermithidae</taxon>
        <taxon>Romanomermis</taxon>
    </lineage>
</organism>
<reference evidence="3" key="1">
    <citation type="submission" date="2022-11" db="UniProtKB">
        <authorList>
            <consortium name="WormBaseParasite"/>
        </authorList>
    </citation>
    <scope>IDENTIFICATION</scope>
</reference>
<evidence type="ECO:0000313" key="3">
    <source>
        <dbReference type="WBParaSite" id="nRc.2.0.1.t02138-RA"/>
    </source>
</evidence>
<protein>
    <submittedName>
        <fullName evidence="3">Uncharacterized protein</fullName>
    </submittedName>
</protein>
<proteinExistence type="predicted"/>
<name>A0A915HJH8_ROMCU</name>
<keyword evidence="2" id="KW-1185">Reference proteome</keyword>
<dbReference type="AlphaFoldDB" id="A0A915HJH8"/>
<feature type="region of interest" description="Disordered" evidence="1">
    <location>
        <begin position="19"/>
        <end position="54"/>
    </location>
</feature>